<evidence type="ECO:0008006" key="3">
    <source>
        <dbReference type="Google" id="ProtNLM"/>
    </source>
</evidence>
<reference evidence="2" key="1">
    <citation type="journal article" date="2019" name="Int. J. Syst. Evol. Microbiol.">
        <title>The Global Catalogue of Microorganisms (GCM) 10K type strain sequencing project: providing services to taxonomists for standard genome sequencing and annotation.</title>
        <authorList>
            <consortium name="The Broad Institute Genomics Platform"/>
            <consortium name="The Broad Institute Genome Sequencing Center for Infectious Disease"/>
            <person name="Wu L."/>
            <person name="Ma J."/>
        </authorList>
    </citation>
    <scope>NUCLEOTIDE SEQUENCE [LARGE SCALE GENOMIC DNA]</scope>
    <source>
        <strain evidence="2">JCM 32105</strain>
    </source>
</reference>
<proteinExistence type="predicted"/>
<keyword evidence="2" id="KW-1185">Reference proteome</keyword>
<dbReference type="Proteomes" id="UP001500067">
    <property type="component" value="Unassembled WGS sequence"/>
</dbReference>
<gene>
    <name evidence="1" type="ORF">GCM10023093_26950</name>
</gene>
<sequence length="213" mass="24156">MLCAAAHAQTDSFYVWNKWCARRDTLLLFRSGNNAIQVYNKRMKPTEYKLKSLDKTLRIGDPEIVGDTMTVLAMPYLGKEKHMRLAILNARTSKVIKTLYFESDSIPRPVARIGTMNDVKEAAKSTIVRQTKLRVVFPNSLYSYPYTVSSYTFKDSTAKGPVNYNVKTFFLTNAVVKAISEAPDNSEIIFTDIKAICPECATRILPELRIKVK</sequence>
<comment type="caution">
    <text evidence="1">The sequence shown here is derived from an EMBL/GenBank/DDBJ whole genome shotgun (WGS) entry which is preliminary data.</text>
</comment>
<dbReference type="EMBL" id="BAABFA010000019">
    <property type="protein sequence ID" value="GAA4468745.1"/>
    <property type="molecule type" value="Genomic_DNA"/>
</dbReference>
<accession>A0ABP8NPH8</accession>
<name>A0ABP8NPH8_9BACT</name>
<evidence type="ECO:0000313" key="1">
    <source>
        <dbReference type="EMBL" id="GAA4468745.1"/>
    </source>
</evidence>
<protein>
    <recommendedName>
        <fullName evidence="3">Gliding motility-associated protein GldM C-terminal domain-containing protein</fullName>
    </recommendedName>
</protein>
<organism evidence="1 2">
    <name type="scientific">Nemorincola caseinilytica</name>
    <dbReference type="NCBI Taxonomy" id="2054315"/>
    <lineage>
        <taxon>Bacteria</taxon>
        <taxon>Pseudomonadati</taxon>
        <taxon>Bacteroidota</taxon>
        <taxon>Chitinophagia</taxon>
        <taxon>Chitinophagales</taxon>
        <taxon>Chitinophagaceae</taxon>
        <taxon>Nemorincola</taxon>
    </lineage>
</organism>
<evidence type="ECO:0000313" key="2">
    <source>
        <dbReference type="Proteomes" id="UP001500067"/>
    </source>
</evidence>